<dbReference type="STRING" id="227084.SAMN05421855_101561"/>
<dbReference type="EMBL" id="FNBA01000001">
    <property type="protein sequence ID" value="SDE42668.1"/>
    <property type="molecule type" value="Genomic_DNA"/>
</dbReference>
<dbReference type="Gene3D" id="3.40.50.300">
    <property type="entry name" value="P-loop containing nucleotide triphosphate hydrolases"/>
    <property type="match status" value="1"/>
</dbReference>
<evidence type="ECO:0000313" key="3">
    <source>
        <dbReference type="Proteomes" id="UP000199321"/>
    </source>
</evidence>
<dbReference type="GO" id="GO:0016779">
    <property type="term" value="F:nucleotidyltransferase activity"/>
    <property type="evidence" value="ECO:0007669"/>
    <property type="project" value="UniProtKB-KW"/>
</dbReference>
<dbReference type="PANTHER" id="PTHR37512:SF1">
    <property type="entry name" value="NADR_TTD14 AAA DOMAIN-CONTAINING PROTEIN"/>
    <property type="match status" value="1"/>
</dbReference>
<feature type="domain" description="NadR/Ttd14 AAA" evidence="1">
    <location>
        <begin position="14"/>
        <end position="173"/>
    </location>
</feature>
<dbReference type="AlphaFoldDB" id="A0A1G7CTM5"/>
<organism evidence="2 3">
    <name type="scientific">Ulvibacter litoralis</name>
    <dbReference type="NCBI Taxonomy" id="227084"/>
    <lineage>
        <taxon>Bacteria</taxon>
        <taxon>Pseudomonadati</taxon>
        <taxon>Bacteroidota</taxon>
        <taxon>Flavobacteriia</taxon>
        <taxon>Flavobacteriales</taxon>
        <taxon>Flavobacteriaceae</taxon>
        <taxon>Ulvibacter</taxon>
    </lineage>
</organism>
<dbReference type="OrthoDB" id="9151999at2"/>
<keyword evidence="2" id="KW-0808">Transferase</keyword>
<evidence type="ECO:0000259" key="1">
    <source>
        <dbReference type="Pfam" id="PF13521"/>
    </source>
</evidence>
<reference evidence="2 3" key="1">
    <citation type="submission" date="2016-10" db="EMBL/GenBank/DDBJ databases">
        <authorList>
            <person name="de Groot N.N."/>
        </authorList>
    </citation>
    <scope>NUCLEOTIDE SEQUENCE [LARGE SCALE GENOMIC DNA]</scope>
    <source>
        <strain evidence="2 3">DSM 16195</strain>
    </source>
</reference>
<dbReference type="InterPro" id="IPR027417">
    <property type="entry name" value="P-loop_NTPase"/>
</dbReference>
<sequence>MEETLKQQPSTCLKIVLFGPESTGKTTLAKQLAIYFNTLWVPEFMRGYLQKKWDEKGEKCEIIDLIPIAEGQMKAENEAAKKANKVLFLDTNLLEIKTYSEFYYNGFCPPEIDTCINESKYSLYFLTGIDVPWEIDDLRDRPDEREKMFCIFETQLTNYNLRYEVLTGSKSQRFDSAVKIIQELIKEKNGC</sequence>
<proteinExistence type="predicted"/>
<dbReference type="Proteomes" id="UP000199321">
    <property type="component" value="Unassembled WGS sequence"/>
</dbReference>
<name>A0A1G7CTM5_9FLAO</name>
<dbReference type="InterPro" id="IPR038727">
    <property type="entry name" value="NadR/Ttd14_AAA_dom"/>
</dbReference>
<evidence type="ECO:0000313" key="2">
    <source>
        <dbReference type="EMBL" id="SDE42668.1"/>
    </source>
</evidence>
<dbReference type="Pfam" id="PF13521">
    <property type="entry name" value="AAA_28"/>
    <property type="match status" value="1"/>
</dbReference>
<keyword evidence="2" id="KW-0548">Nucleotidyltransferase</keyword>
<accession>A0A1G7CTM5</accession>
<gene>
    <name evidence="2" type="ORF">SAMN05421855_101561</name>
</gene>
<dbReference type="PANTHER" id="PTHR37512">
    <property type="entry name" value="TRIFUNCTIONAL NAD BIOSYNTHESIS/REGULATOR PROTEIN NADR"/>
    <property type="match status" value="1"/>
</dbReference>
<keyword evidence="3" id="KW-1185">Reference proteome</keyword>
<dbReference type="RefSeq" id="WP_093140197.1">
    <property type="nucleotide sequence ID" value="NZ_BMWO01000001.1"/>
</dbReference>
<protein>
    <submittedName>
        <fullName evidence="2">Nicotinamide-nucleotide adenylyltransferase, NadR type</fullName>
    </submittedName>
</protein>
<dbReference type="InterPro" id="IPR052735">
    <property type="entry name" value="NAD_biosynth-regulator"/>
</dbReference>
<dbReference type="SUPFAM" id="SSF52540">
    <property type="entry name" value="P-loop containing nucleoside triphosphate hydrolases"/>
    <property type="match status" value="1"/>
</dbReference>